<dbReference type="Pfam" id="PF01963">
    <property type="entry name" value="TraB_PrgY_gumN"/>
    <property type="match status" value="1"/>
</dbReference>
<gene>
    <name evidence="2" type="ORF">ACFOGP_06155</name>
</gene>
<dbReference type="Proteomes" id="UP001595632">
    <property type="component" value="Unassembled WGS sequence"/>
</dbReference>
<proteinExistence type="predicted"/>
<protein>
    <submittedName>
        <fullName evidence="2">TraB/GumN family protein</fullName>
    </submittedName>
</protein>
<feature type="signal peptide" evidence="1">
    <location>
        <begin position="1"/>
        <end position="22"/>
    </location>
</feature>
<evidence type="ECO:0000313" key="3">
    <source>
        <dbReference type="Proteomes" id="UP001595632"/>
    </source>
</evidence>
<comment type="caution">
    <text evidence="2">The sequence shown here is derived from an EMBL/GenBank/DDBJ whole genome shotgun (WGS) entry which is preliminary data.</text>
</comment>
<organism evidence="2 3">
    <name type="scientific">Psychromarinibacter halotolerans</name>
    <dbReference type="NCBI Taxonomy" id="1775175"/>
    <lineage>
        <taxon>Bacteria</taxon>
        <taxon>Pseudomonadati</taxon>
        <taxon>Pseudomonadota</taxon>
        <taxon>Alphaproteobacteria</taxon>
        <taxon>Rhodobacterales</taxon>
        <taxon>Paracoccaceae</taxon>
        <taxon>Psychromarinibacter</taxon>
    </lineage>
</organism>
<dbReference type="RefSeq" id="WP_275634059.1">
    <property type="nucleotide sequence ID" value="NZ_JARGYD010000007.1"/>
</dbReference>
<dbReference type="PANTHER" id="PTHR40590">
    <property type="entry name" value="CYTOPLASMIC PROTEIN-RELATED"/>
    <property type="match status" value="1"/>
</dbReference>
<accession>A0ABV7GR73</accession>
<dbReference type="EMBL" id="JBHRTB010000010">
    <property type="protein sequence ID" value="MFC3142282.1"/>
    <property type="molecule type" value="Genomic_DNA"/>
</dbReference>
<dbReference type="PANTHER" id="PTHR40590:SF1">
    <property type="entry name" value="CYTOPLASMIC PROTEIN"/>
    <property type="match status" value="1"/>
</dbReference>
<name>A0ABV7GR73_9RHOB</name>
<keyword evidence="3" id="KW-1185">Reference proteome</keyword>
<keyword evidence="1" id="KW-0732">Signal</keyword>
<dbReference type="CDD" id="cd14789">
    <property type="entry name" value="Tiki"/>
    <property type="match status" value="1"/>
</dbReference>
<evidence type="ECO:0000256" key="1">
    <source>
        <dbReference type="SAM" id="SignalP"/>
    </source>
</evidence>
<reference evidence="3" key="1">
    <citation type="journal article" date="2019" name="Int. J. Syst. Evol. Microbiol.">
        <title>The Global Catalogue of Microorganisms (GCM) 10K type strain sequencing project: providing services to taxonomists for standard genome sequencing and annotation.</title>
        <authorList>
            <consortium name="The Broad Institute Genomics Platform"/>
            <consortium name="The Broad Institute Genome Sequencing Center for Infectious Disease"/>
            <person name="Wu L."/>
            <person name="Ma J."/>
        </authorList>
    </citation>
    <scope>NUCLEOTIDE SEQUENCE [LARGE SCALE GENOMIC DNA]</scope>
    <source>
        <strain evidence="3">KCTC 52366</strain>
    </source>
</reference>
<sequence length="334" mass="36794">MRKFLIFLFLALVALRPATATADCGGSDLITALPADEQERLRNLADAVPNGTGILWDAQRNGRHVLLVGTMHLYDPRHEATLDQIRPFLETADTIYLEMGAGDEARLQRMIAAEPSLAFITEGPTLPDLLGEEDWDRLRAAMADRGVPGFLASQMRPWMAMAQLGMTRCDMEALQSGKRGLDGMITAAAEALDKPALALEPIDTALTAFAAFTQQEQLDLLRYGLSQSTDQSADLAVTMAEAYFREEIQLIWEFTVALSEADETFSAEELEDQIARFEKVLIDDRNRAWMDRILSADGDTLVAVGAMHLPGDAGLLHLLEAEGFDVTRRARTPD</sequence>
<feature type="chain" id="PRO_5046162703" evidence="1">
    <location>
        <begin position="23"/>
        <end position="334"/>
    </location>
</feature>
<dbReference type="InterPro" id="IPR002816">
    <property type="entry name" value="TraB/PrgY/GumN_fam"/>
</dbReference>
<evidence type="ECO:0000313" key="2">
    <source>
        <dbReference type="EMBL" id="MFC3142282.1"/>
    </source>
</evidence>
<dbReference type="InterPro" id="IPR047111">
    <property type="entry name" value="YbaP-like"/>
</dbReference>